<evidence type="ECO:0000256" key="5">
    <source>
        <dbReference type="ARBA" id="ARBA00023242"/>
    </source>
</evidence>
<dbReference type="GO" id="GO:0005634">
    <property type="term" value="C:nucleus"/>
    <property type="evidence" value="ECO:0007669"/>
    <property type="project" value="UniProtKB-SubCell"/>
</dbReference>
<dbReference type="InterPro" id="IPR038217">
    <property type="entry name" value="MRG_C_sf"/>
</dbReference>
<evidence type="ECO:0000256" key="1">
    <source>
        <dbReference type="ARBA" id="ARBA00004123"/>
    </source>
</evidence>
<dbReference type="AlphaFoldDB" id="A0A8I6RP48"/>
<dbReference type="PANTHER" id="PTHR10880:SF48">
    <property type="entry name" value="MORTALITY FACTOR 4 LIKE 2"/>
    <property type="match status" value="1"/>
</dbReference>
<evidence type="ECO:0000256" key="4">
    <source>
        <dbReference type="ARBA" id="ARBA00023163"/>
    </source>
</evidence>
<dbReference type="OrthoDB" id="6624743at2759"/>
<dbReference type="InterPro" id="IPR026541">
    <property type="entry name" value="MRG_dom"/>
</dbReference>
<dbReference type="OMA" id="YESEFRQ"/>
<dbReference type="Pfam" id="PF05712">
    <property type="entry name" value="MRG"/>
    <property type="match status" value="1"/>
</dbReference>
<evidence type="ECO:0000259" key="7">
    <source>
        <dbReference type="SMART" id="SM00298"/>
    </source>
</evidence>
<keyword evidence="2" id="KW-0156">Chromatin regulator</keyword>
<dbReference type="KEGG" id="clec:106666897"/>
<evidence type="ECO:0000313" key="9">
    <source>
        <dbReference type="Proteomes" id="UP000494040"/>
    </source>
</evidence>
<comment type="subcellular location">
    <subcellularLocation>
        <location evidence="1">Nucleus</location>
    </subcellularLocation>
</comment>
<feature type="compositionally biased region" description="Basic and acidic residues" evidence="6">
    <location>
        <begin position="100"/>
        <end position="110"/>
    </location>
</feature>
<dbReference type="SMART" id="SM00298">
    <property type="entry name" value="CHROMO"/>
    <property type="match status" value="1"/>
</dbReference>
<keyword evidence="5" id="KW-0539">Nucleus</keyword>
<dbReference type="Proteomes" id="UP000494040">
    <property type="component" value="Unassembled WGS sequence"/>
</dbReference>
<proteinExistence type="predicted"/>
<feature type="domain" description="Chromo" evidence="7">
    <location>
        <begin position="17"/>
        <end position="86"/>
    </location>
</feature>
<dbReference type="EnsemblMetazoa" id="XM_014394428.2">
    <property type="protein sequence ID" value="XP_014249914.1"/>
    <property type="gene ID" value="LOC106666897"/>
</dbReference>
<dbReference type="Pfam" id="PF22732">
    <property type="entry name" value="MSL3_chromo-like"/>
    <property type="match status" value="1"/>
</dbReference>
<dbReference type="InterPro" id="IPR053820">
    <property type="entry name" value="MSL3_chromo-like"/>
</dbReference>
<dbReference type="InterPro" id="IPR000953">
    <property type="entry name" value="Chromo/chromo_shadow_dom"/>
</dbReference>
<evidence type="ECO:0000256" key="3">
    <source>
        <dbReference type="ARBA" id="ARBA00023015"/>
    </source>
</evidence>
<dbReference type="PROSITE" id="PS51640">
    <property type="entry name" value="MRG"/>
    <property type="match status" value="1"/>
</dbReference>
<protein>
    <recommendedName>
        <fullName evidence="7">Chromo domain-containing protein</fullName>
    </recommendedName>
</protein>
<dbReference type="SUPFAM" id="SSF54160">
    <property type="entry name" value="Chromo domain-like"/>
    <property type="match status" value="1"/>
</dbReference>
<feature type="region of interest" description="Disordered" evidence="6">
    <location>
        <begin position="95"/>
        <end position="139"/>
    </location>
</feature>
<dbReference type="GeneID" id="106666897"/>
<dbReference type="InterPro" id="IPR016197">
    <property type="entry name" value="Chromo-like_dom_sf"/>
</dbReference>
<dbReference type="Gene3D" id="2.30.30.140">
    <property type="match status" value="1"/>
</dbReference>
<dbReference type="InterPro" id="IPR008676">
    <property type="entry name" value="MRG"/>
</dbReference>
<accession>A0A8I6RP48</accession>
<evidence type="ECO:0000256" key="2">
    <source>
        <dbReference type="ARBA" id="ARBA00022853"/>
    </source>
</evidence>
<dbReference type="GO" id="GO:0006325">
    <property type="term" value="P:chromatin organization"/>
    <property type="evidence" value="ECO:0007669"/>
    <property type="project" value="UniProtKB-KW"/>
</dbReference>
<evidence type="ECO:0000256" key="6">
    <source>
        <dbReference type="SAM" id="MobiDB-lite"/>
    </source>
</evidence>
<keyword evidence="3" id="KW-0805">Transcription regulation</keyword>
<dbReference type="GO" id="GO:0006355">
    <property type="term" value="P:regulation of DNA-templated transcription"/>
    <property type="evidence" value="ECO:0007669"/>
    <property type="project" value="InterPro"/>
</dbReference>
<dbReference type="Gene3D" id="1.10.274.30">
    <property type="entry name" value="MRG domain"/>
    <property type="match status" value="1"/>
</dbReference>
<dbReference type="PIRSF" id="PIRSF038133">
    <property type="entry name" value="HAT_Nua4_EAF3/MRG15"/>
    <property type="match status" value="1"/>
</dbReference>
<dbReference type="RefSeq" id="XP_014249914.1">
    <property type="nucleotide sequence ID" value="XM_014394428.2"/>
</dbReference>
<keyword evidence="4" id="KW-0804">Transcription</keyword>
<reference evidence="8" key="1">
    <citation type="submission" date="2022-01" db="UniProtKB">
        <authorList>
            <consortium name="EnsemblMetazoa"/>
        </authorList>
    </citation>
    <scope>IDENTIFICATION</scope>
</reference>
<keyword evidence="9" id="KW-1185">Reference proteome</keyword>
<evidence type="ECO:0000313" key="8">
    <source>
        <dbReference type="EnsemblMetazoa" id="XP_014249914.1"/>
    </source>
</evidence>
<name>A0A8I6RP48_CIMLE</name>
<dbReference type="PANTHER" id="PTHR10880">
    <property type="entry name" value="MORTALITY FACTOR 4-LIKE PROTEIN"/>
    <property type="match status" value="1"/>
</dbReference>
<sequence>MSSQEVHTVENDLLPRFGVGDKLLCYRGPCLFEAKCKKVRFSDDQNTYMYFVHYCGWNRHWDEWLPENKIVQHNEFNLRLQKELEIEHKDTGFTQVRRSTRTENWRKNELGEGTSGTSARTSKSSEGEKTQKNSTAEPGEQIFNLPIGEVLADHIAEDWVKINMAKKLVKLPAEVTVDKIIESYVAERAKTHQRFDVEIFQETAEGVKRYFNVMLETQILYESEFRQCEKLFSDRKEVEVSGIYGGIHLVRMLTRLGWAMSYFPWGSSSVKVLEGYINDFIQYISSEAANIFHPDNYIDGPEE</sequence>
<dbReference type="GO" id="GO:0035267">
    <property type="term" value="C:NuA4 histone acetyltransferase complex"/>
    <property type="evidence" value="ECO:0007669"/>
    <property type="project" value="TreeGrafter"/>
</dbReference>
<organism evidence="8 9">
    <name type="scientific">Cimex lectularius</name>
    <name type="common">Bed bug</name>
    <name type="synonym">Acanthia lectularia</name>
    <dbReference type="NCBI Taxonomy" id="79782"/>
    <lineage>
        <taxon>Eukaryota</taxon>
        <taxon>Metazoa</taxon>
        <taxon>Ecdysozoa</taxon>
        <taxon>Arthropoda</taxon>
        <taxon>Hexapoda</taxon>
        <taxon>Insecta</taxon>
        <taxon>Pterygota</taxon>
        <taxon>Neoptera</taxon>
        <taxon>Paraneoptera</taxon>
        <taxon>Hemiptera</taxon>
        <taxon>Heteroptera</taxon>
        <taxon>Panheteroptera</taxon>
        <taxon>Cimicomorpha</taxon>
        <taxon>Cimicidae</taxon>
        <taxon>Cimex</taxon>
    </lineage>
</organism>